<evidence type="ECO:0000313" key="1">
    <source>
        <dbReference type="EMBL" id="MCZ4094044.1"/>
    </source>
</evidence>
<evidence type="ECO:0000313" key="2">
    <source>
        <dbReference type="Proteomes" id="UP001079430"/>
    </source>
</evidence>
<keyword evidence="2" id="KW-1185">Reference proteome</keyword>
<comment type="caution">
    <text evidence="1">The sequence shown here is derived from an EMBL/GenBank/DDBJ whole genome shotgun (WGS) entry which is preliminary data.</text>
</comment>
<name>A0ABT4KQC4_9HYPH</name>
<proteinExistence type="predicted"/>
<organism evidence="1 2">
    <name type="scientific">Sinorhizobium psoraleae</name>
    <dbReference type="NCBI Taxonomy" id="520838"/>
    <lineage>
        <taxon>Bacteria</taxon>
        <taxon>Pseudomonadati</taxon>
        <taxon>Pseudomonadota</taxon>
        <taxon>Alphaproteobacteria</taxon>
        <taxon>Hyphomicrobiales</taxon>
        <taxon>Rhizobiaceae</taxon>
        <taxon>Sinorhizobium/Ensifer group</taxon>
        <taxon>Sinorhizobium</taxon>
    </lineage>
</organism>
<dbReference type="Gene3D" id="3.30.1360.120">
    <property type="entry name" value="Probable tRNA modification gtpase trme, domain 1"/>
    <property type="match status" value="1"/>
</dbReference>
<protein>
    <submittedName>
        <fullName evidence="1">Sarcosine oxidase, subunit gamma</fullName>
    </submittedName>
</protein>
<dbReference type="Pfam" id="PF04268">
    <property type="entry name" value="SoxG"/>
    <property type="match status" value="1"/>
</dbReference>
<dbReference type="InterPro" id="IPR027266">
    <property type="entry name" value="TrmE/GcvT-like"/>
</dbReference>
<accession>A0ABT4KQC4</accession>
<dbReference type="SUPFAM" id="SSF103025">
    <property type="entry name" value="Folate-binding domain"/>
    <property type="match status" value="1"/>
</dbReference>
<dbReference type="RefSeq" id="WP_269285997.1">
    <property type="nucleotide sequence ID" value="NZ_JAPVOI010000006.1"/>
</dbReference>
<dbReference type="EMBL" id="JAPVOI010000006">
    <property type="protein sequence ID" value="MCZ4094044.1"/>
    <property type="molecule type" value="Genomic_DNA"/>
</dbReference>
<dbReference type="Gene3D" id="3.30.70.1520">
    <property type="entry name" value="Heterotetrameric sarcosine oxidase"/>
    <property type="match status" value="1"/>
</dbReference>
<dbReference type="InterPro" id="IPR007375">
    <property type="entry name" value="SoxG"/>
</dbReference>
<reference evidence="1" key="1">
    <citation type="submission" date="2022-10" db="EMBL/GenBank/DDBJ databases">
        <title>Whole genome sequencing of three plant growth promoting bacteria isolated from Vachellia tortilis subsp. raddiana in Morocco.</title>
        <authorList>
            <person name="Hnini M."/>
            <person name="Zouagui R."/>
            <person name="Zouagui H."/>
            <person name="Chemao Elfihri M.-W."/>
            <person name="Ibrahimi A."/>
            <person name="Sbabou L."/>
            <person name="Aurag J."/>
        </authorList>
    </citation>
    <scope>NUCLEOTIDE SEQUENCE</scope>
    <source>
        <strain evidence="1">LMR678</strain>
    </source>
</reference>
<gene>
    <name evidence="1" type="ORF">O3W52_30450</name>
</gene>
<sequence length="178" mass="18763">MSDFPIALRPALGSATGPALRGVSLTAMPEGHVVQVLGRRPHAPDLSGVLEKAAGPAPRTVRAAGPGQWFIVGDAPLSRDEFAALSAALQPHATAVDQSHGRIRIRVEGTMVKRMLAKGTAVDLDPGAFPVGTSAMTLLGHVSVHLTRIEIAAFEIMVLRGFAESLWEDLVRMSAEFA</sequence>
<dbReference type="Proteomes" id="UP001079430">
    <property type="component" value="Unassembled WGS sequence"/>
</dbReference>